<organism evidence="2">
    <name type="scientific">viral metagenome</name>
    <dbReference type="NCBI Taxonomy" id="1070528"/>
    <lineage>
        <taxon>unclassified sequences</taxon>
        <taxon>metagenomes</taxon>
        <taxon>organismal metagenomes</taxon>
    </lineage>
</organism>
<reference evidence="2" key="1">
    <citation type="submission" date="2020-03" db="EMBL/GenBank/DDBJ databases">
        <title>The deep terrestrial virosphere.</title>
        <authorList>
            <person name="Holmfeldt K."/>
            <person name="Nilsson E."/>
            <person name="Simone D."/>
            <person name="Lopez-Fernandez M."/>
            <person name="Wu X."/>
            <person name="de Brujin I."/>
            <person name="Lundin D."/>
            <person name="Andersson A."/>
            <person name="Bertilsson S."/>
            <person name="Dopson M."/>
        </authorList>
    </citation>
    <scope>NUCLEOTIDE SEQUENCE</scope>
    <source>
        <strain evidence="2">MM415B00358</strain>
    </source>
</reference>
<accession>A0A6M3J8N3</accession>
<dbReference type="GO" id="GO:0033785">
    <property type="term" value="F:heptose 7-phosphate kinase activity"/>
    <property type="evidence" value="ECO:0007669"/>
    <property type="project" value="TreeGrafter"/>
</dbReference>
<dbReference type="EMBL" id="MT141552">
    <property type="protein sequence ID" value="QJA66266.1"/>
    <property type="molecule type" value="Genomic_DNA"/>
</dbReference>
<dbReference type="GO" id="GO:0033786">
    <property type="term" value="F:heptose-1-phosphate adenylyltransferase activity"/>
    <property type="evidence" value="ECO:0007669"/>
    <property type="project" value="TreeGrafter"/>
</dbReference>
<dbReference type="GO" id="GO:0005829">
    <property type="term" value="C:cytosol"/>
    <property type="evidence" value="ECO:0007669"/>
    <property type="project" value="TreeGrafter"/>
</dbReference>
<dbReference type="SUPFAM" id="SSF53613">
    <property type="entry name" value="Ribokinase-like"/>
    <property type="match status" value="1"/>
</dbReference>
<dbReference type="PANTHER" id="PTHR46969:SF1">
    <property type="entry name" value="BIFUNCTIONAL PROTEIN HLDE"/>
    <property type="match status" value="1"/>
</dbReference>
<dbReference type="InterPro" id="IPR029056">
    <property type="entry name" value="Ribokinase-like"/>
</dbReference>
<proteinExistence type="predicted"/>
<dbReference type="Gene3D" id="3.40.1190.20">
    <property type="match status" value="1"/>
</dbReference>
<gene>
    <name evidence="2" type="ORF">MM415B00358_0028</name>
</gene>
<dbReference type="Pfam" id="PF00294">
    <property type="entry name" value="PfkB"/>
    <property type="match status" value="1"/>
</dbReference>
<keyword evidence="2" id="KW-0418">Kinase</keyword>
<dbReference type="PANTHER" id="PTHR46969">
    <property type="entry name" value="BIFUNCTIONAL PROTEIN HLDE"/>
    <property type="match status" value="1"/>
</dbReference>
<sequence>MIKIFGVSILEDYDILPKLSEEVYKYLLSEIPKYDLVIVNDFGHGFINRDIIETFSQARFLAVNTQTNTDNAGFNLITKYPRADYVCLDEPETRLACQDKYGKIENLILLLSKNVKCNKIAVTHGQYPTIMYDGKFYEIPTLSNGLKDTTGAGDAFFAITAPCVATGLPMDVVGFIGNAVGALKVKIVCNRSSVEPEALYKFITELKENENGLRVGHAQIDASPPESHRLAGW</sequence>
<feature type="domain" description="Carbohydrate kinase PfkB" evidence="1">
    <location>
        <begin position="80"/>
        <end position="186"/>
    </location>
</feature>
<name>A0A6M3J8N3_9ZZZZ</name>
<evidence type="ECO:0000313" key="2">
    <source>
        <dbReference type="EMBL" id="QJA66266.1"/>
    </source>
</evidence>
<dbReference type="AlphaFoldDB" id="A0A6M3J8N3"/>
<evidence type="ECO:0000259" key="1">
    <source>
        <dbReference type="Pfam" id="PF00294"/>
    </source>
</evidence>
<dbReference type="InterPro" id="IPR011611">
    <property type="entry name" value="PfkB_dom"/>
</dbReference>
<keyword evidence="2" id="KW-0808">Transferase</keyword>
<protein>
    <submittedName>
        <fullName evidence="2">Putative carbohydrate kinase</fullName>
    </submittedName>
</protein>